<evidence type="ECO:0000313" key="5">
    <source>
        <dbReference type="Proteomes" id="UP001262754"/>
    </source>
</evidence>
<dbReference type="PANTHER" id="PTHR43877">
    <property type="entry name" value="AMINOALKYLPHOSPHONATE N-ACETYLTRANSFERASE-RELATED-RELATED"/>
    <property type="match status" value="1"/>
</dbReference>
<feature type="domain" description="N-acetyltransferase" evidence="3">
    <location>
        <begin position="13"/>
        <end position="167"/>
    </location>
</feature>
<dbReference type="SUPFAM" id="SSF55729">
    <property type="entry name" value="Acyl-CoA N-acyltransferases (Nat)"/>
    <property type="match status" value="1"/>
</dbReference>
<comment type="caution">
    <text evidence="4">The sequence shown here is derived from an EMBL/GenBank/DDBJ whole genome shotgun (WGS) entry which is preliminary data.</text>
</comment>
<sequence length="167" mass="18295">MAEAPRTVPGQDLTIRPFGPSDVDLLAAFFEAVATDPAADRFHPHPFTPEAALRIAEHQGRDLYVGQFLDGRLIGYGILRGWDEGYQTPSLGIYLAAEARGQGLSKALMDDLHGRARERGAEKVRLKVYKNNIPAASLYEKLGYVFLTEEGEQRVGLLDLVSKGGGR</sequence>
<accession>A0ABU1N200</accession>
<dbReference type="Gene3D" id="3.40.630.30">
    <property type="match status" value="1"/>
</dbReference>
<organism evidence="4 5">
    <name type="scientific">Caulobacter rhizosphaerae</name>
    <dbReference type="NCBI Taxonomy" id="2010972"/>
    <lineage>
        <taxon>Bacteria</taxon>
        <taxon>Pseudomonadati</taxon>
        <taxon>Pseudomonadota</taxon>
        <taxon>Alphaproteobacteria</taxon>
        <taxon>Caulobacterales</taxon>
        <taxon>Caulobacteraceae</taxon>
        <taxon>Caulobacter</taxon>
    </lineage>
</organism>
<proteinExistence type="predicted"/>
<dbReference type="CDD" id="cd04301">
    <property type="entry name" value="NAT_SF"/>
    <property type="match status" value="1"/>
</dbReference>
<evidence type="ECO:0000259" key="3">
    <source>
        <dbReference type="PROSITE" id="PS51186"/>
    </source>
</evidence>
<gene>
    <name evidence="4" type="ORF">J2800_003104</name>
</gene>
<keyword evidence="1" id="KW-0808">Transferase</keyword>
<evidence type="ECO:0000313" key="4">
    <source>
        <dbReference type="EMBL" id="MDR6532348.1"/>
    </source>
</evidence>
<reference evidence="4 5" key="1">
    <citation type="submission" date="2023-07" db="EMBL/GenBank/DDBJ databases">
        <title>Sorghum-associated microbial communities from plants grown in Nebraska, USA.</title>
        <authorList>
            <person name="Schachtman D."/>
        </authorList>
    </citation>
    <scope>NUCLEOTIDE SEQUENCE [LARGE SCALE GENOMIC DNA]</scope>
    <source>
        <strain evidence="4 5">DS2154</strain>
    </source>
</reference>
<dbReference type="Pfam" id="PF00583">
    <property type="entry name" value="Acetyltransf_1"/>
    <property type="match status" value="1"/>
</dbReference>
<evidence type="ECO:0000256" key="2">
    <source>
        <dbReference type="ARBA" id="ARBA00023315"/>
    </source>
</evidence>
<protein>
    <submittedName>
        <fullName evidence="4">Ribosomal protein S18 acetylase RimI-like enzyme</fullName>
    </submittedName>
</protein>
<dbReference type="RefSeq" id="WP_310032844.1">
    <property type="nucleotide sequence ID" value="NZ_JAVDRL010000008.1"/>
</dbReference>
<name>A0ABU1N200_9CAUL</name>
<evidence type="ECO:0000256" key="1">
    <source>
        <dbReference type="ARBA" id="ARBA00022679"/>
    </source>
</evidence>
<dbReference type="Proteomes" id="UP001262754">
    <property type="component" value="Unassembled WGS sequence"/>
</dbReference>
<dbReference type="EMBL" id="JAVDRL010000008">
    <property type="protein sequence ID" value="MDR6532348.1"/>
    <property type="molecule type" value="Genomic_DNA"/>
</dbReference>
<keyword evidence="2" id="KW-0012">Acyltransferase</keyword>
<dbReference type="InterPro" id="IPR000182">
    <property type="entry name" value="GNAT_dom"/>
</dbReference>
<dbReference type="InterPro" id="IPR016181">
    <property type="entry name" value="Acyl_CoA_acyltransferase"/>
</dbReference>
<dbReference type="PROSITE" id="PS51186">
    <property type="entry name" value="GNAT"/>
    <property type="match status" value="1"/>
</dbReference>
<keyword evidence="5" id="KW-1185">Reference proteome</keyword>
<dbReference type="InterPro" id="IPR050832">
    <property type="entry name" value="Bact_Acetyltransf"/>
</dbReference>